<dbReference type="Pfam" id="PF05670">
    <property type="entry name" value="NFACT-R_1"/>
    <property type="match status" value="1"/>
</dbReference>
<dbReference type="PANTHER" id="PTHR15239:SF6">
    <property type="entry name" value="RIBOSOME QUALITY CONTROL COMPLEX SUBUNIT NEMF"/>
    <property type="match status" value="1"/>
</dbReference>
<dbReference type="GO" id="GO:0072344">
    <property type="term" value="P:rescue of stalled ribosome"/>
    <property type="evidence" value="ECO:0007669"/>
    <property type="project" value="TreeGrafter"/>
</dbReference>
<comment type="caution">
    <text evidence="4">The sequence shown here is derived from an EMBL/GenBank/DDBJ whole genome shotgun (WGS) entry which is preliminary data.</text>
</comment>
<reference evidence="4" key="1">
    <citation type="journal article" date="2014" name="Nucleic Acids Res.">
        <title>The evolutionary dynamics of variant antigen genes in Babesia reveal a history of genomic innovation underlying host-parasite interaction.</title>
        <authorList>
            <person name="Jackson A.P."/>
            <person name="Otto T.D."/>
            <person name="Darby A."/>
            <person name="Ramaprasad A."/>
            <person name="Xia D."/>
            <person name="Echaide I.E."/>
            <person name="Farber M."/>
            <person name="Gahlot S."/>
            <person name="Gamble J."/>
            <person name="Gupta D."/>
            <person name="Gupta Y."/>
            <person name="Jackson L."/>
            <person name="Malandrin L."/>
            <person name="Malas T.B."/>
            <person name="Moussa E."/>
            <person name="Nair M."/>
            <person name="Reid A.J."/>
            <person name="Sanders M."/>
            <person name="Sharma J."/>
            <person name="Tracey A."/>
            <person name="Quail M.A."/>
            <person name="Weir W."/>
            <person name="Wastling J.M."/>
            <person name="Hall N."/>
            <person name="Willadsen P."/>
            <person name="Lingelbach K."/>
            <person name="Shiels B."/>
            <person name="Tait A."/>
            <person name="Berriman M."/>
            <person name="Allred D.R."/>
            <person name="Pain A."/>
        </authorList>
    </citation>
    <scope>NUCLEOTIDE SEQUENCE</scope>
    <source>
        <strain evidence="4">1802A</strain>
    </source>
</reference>
<dbReference type="EMBL" id="JAHBMH010000033">
    <property type="protein sequence ID" value="KAK1937211.1"/>
    <property type="molecule type" value="Genomic_DNA"/>
</dbReference>
<feature type="domain" description="NFACT RNA-binding" evidence="3">
    <location>
        <begin position="514"/>
        <end position="599"/>
    </location>
</feature>
<dbReference type="Proteomes" id="UP001195914">
    <property type="component" value="Unassembled WGS sequence"/>
</dbReference>
<keyword evidence="5" id="KW-1185">Reference proteome</keyword>
<sequence>MRAILNDECISAFDVIKNDEVVLEREKPDKKGGPKRVTIDFGMLNGYAAELNAVLQNAAFIGVTHIPIQKSYVESKPLDAALLHFRGFERGDSLCLYYQRAAFPLVPSPAARYIPASERKLSYFEHVMSGLSGLRVSRVHCPFFFKNIIAIDLKPPHQYSSDDAAESTPESYRILFITHPKGNRLVMTDNNDGTILLTSNSFDEKSGIKDGVGSLFRVEQSRKATPDPTESYEDFAARFQGRQHMSLLKAMVMTYEGIDARRITHLAGKAGIDSTRHISKLENLEDFYNSFIRWLRSPVDSSDQLHFALAPTEHANPDENIKGDDMGQIVDDPATSQKDGASTSMANSTGIPTSDARIPRTLIRYVFHHWGASGIVYKHHRLAEDSRVLIDETKERLEEVRKQCIGDEQQAERLAKVQQRLNDIGEYDKSLTHVMKWKGPEQFDLVKTIYEQVYRLGDLTGYRSKAAPKQFSRGYDESEYINDEEEERNVPHFKPKKHNPFKGILVIKTHPQNPDTALIIVGRNAKQNETVTHELSQAGDIWLHTKDCPGSHVLLRRHSGSGEALQIAADIAAYYSKAKKEQLVPVIKTAIENVKKCPDAQIGAVLVSNFDTIHGRPTNGGEYVKAHRISLN</sequence>
<protein>
    <recommendedName>
        <fullName evidence="3">NFACT RNA-binding domain-containing protein</fullName>
    </recommendedName>
</protein>
<keyword evidence="1" id="KW-0175">Coiled coil</keyword>
<dbReference type="GO" id="GO:1990112">
    <property type="term" value="C:RQC complex"/>
    <property type="evidence" value="ECO:0007669"/>
    <property type="project" value="TreeGrafter"/>
</dbReference>
<evidence type="ECO:0000259" key="3">
    <source>
        <dbReference type="Pfam" id="PF05670"/>
    </source>
</evidence>
<dbReference type="GO" id="GO:0000049">
    <property type="term" value="F:tRNA binding"/>
    <property type="evidence" value="ECO:0007669"/>
    <property type="project" value="TreeGrafter"/>
</dbReference>
<dbReference type="AlphaFoldDB" id="A0AAD9GEW2"/>
<proteinExistence type="predicted"/>
<dbReference type="InterPro" id="IPR051608">
    <property type="entry name" value="RQC_Subunit_NEMF"/>
</dbReference>
<evidence type="ECO:0000313" key="5">
    <source>
        <dbReference type="Proteomes" id="UP001195914"/>
    </source>
</evidence>
<accession>A0AAD9GEW2</accession>
<reference evidence="4" key="2">
    <citation type="submission" date="2021-05" db="EMBL/GenBank/DDBJ databases">
        <authorList>
            <person name="Pain A."/>
        </authorList>
    </citation>
    <scope>NUCLEOTIDE SEQUENCE</scope>
    <source>
        <strain evidence="4">1802A</strain>
    </source>
</reference>
<evidence type="ECO:0000256" key="2">
    <source>
        <dbReference type="SAM" id="MobiDB-lite"/>
    </source>
</evidence>
<organism evidence="4 5">
    <name type="scientific">Babesia divergens</name>
    <dbReference type="NCBI Taxonomy" id="32595"/>
    <lineage>
        <taxon>Eukaryota</taxon>
        <taxon>Sar</taxon>
        <taxon>Alveolata</taxon>
        <taxon>Apicomplexa</taxon>
        <taxon>Aconoidasida</taxon>
        <taxon>Piroplasmida</taxon>
        <taxon>Babesiidae</taxon>
        <taxon>Babesia</taxon>
    </lineage>
</organism>
<feature type="region of interest" description="Disordered" evidence="2">
    <location>
        <begin position="331"/>
        <end position="353"/>
    </location>
</feature>
<name>A0AAD9GEW2_BABDI</name>
<evidence type="ECO:0000313" key="4">
    <source>
        <dbReference type="EMBL" id="KAK1937211.1"/>
    </source>
</evidence>
<dbReference type="PANTHER" id="PTHR15239">
    <property type="entry name" value="NUCLEAR EXPORT MEDIATOR FACTOR NEMF"/>
    <property type="match status" value="1"/>
</dbReference>
<feature type="compositionally biased region" description="Polar residues" evidence="2">
    <location>
        <begin position="334"/>
        <end position="352"/>
    </location>
</feature>
<dbReference type="InterPro" id="IPR008532">
    <property type="entry name" value="NFACT_RNA-bd"/>
</dbReference>
<feature type="coiled-coil region" evidence="1">
    <location>
        <begin position="383"/>
        <end position="410"/>
    </location>
</feature>
<evidence type="ECO:0000256" key="1">
    <source>
        <dbReference type="SAM" id="Coils"/>
    </source>
</evidence>
<dbReference type="GO" id="GO:0043023">
    <property type="term" value="F:ribosomal large subunit binding"/>
    <property type="evidence" value="ECO:0007669"/>
    <property type="project" value="TreeGrafter"/>
</dbReference>
<gene>
    <name evidence="4" type="ORF">X943_000160</name>
</gene>